<dbReference type="RefSeq" id="WP_208504796.1">
    <property type="nucleotide sequence ID" value="NZ_JAGFOA010000006.1"/>
</dbReference>
<evidence type="ECO:0000313" key="2">
    <source>
        <dbReference type="Proteomes" id="UP000680132"/>
    </source>
</evidence>
<gene>
    <name evidence="1" type="ORF">J5V96_14940</name>
</gene>
<accession>A0A939QSJ8</accession>
<organism evidence="1 2">
    <name type="scientific">Microbacterium stercoris</name>
    <dbReference type="NCBI Taxonomy" id="2820289"/>
    <lineage>
        <taxon>Bacteria</taxon>
        <taxon>Bacillati</taxon>
        <taxon>Actinomycetota</taxon>
        <taxon>Actinomycetes</taxon>
        <taxon>Micrococcales</taxon>
        <taxon>Microbacteriaceae</taxon>
        <taxon>Microbacterium</taxon>
    </lineage>
</organism>
<comment type="caution">
    <text evidence="1">The sequence shown here is derived from an EMBL/GenBank/DDBJ whole genome shotgun (WGS) entry which is preliminary data.</text>
</comment>
<reference evidence="1" key="1">
    <citation type="submission" date="2021-03" db="EMBL/GenBank/DDBJ databases">
        <title>Microbacterium sp. nov., a novel actinobacterium isolated from cow dung.</title>
        <authorList>
            <person name="Zhang L."/>
        </authorList>
    </citation>
    <scope>NUCLEOTIDE SEQUENCE</scope>
    <source>
        <strain evidence="1">NEAU-LLB</strain>
    </source>
</reference>
<protein>
    <submittedName>
        <fullName evidence="1">Uncharacterized protein</fullName>
    </submittedName>
</protein>
<name>A0A939QSJ8_9MICO</name>
<dbReference type="Proteomes" id="UP000680132">
    <property type="component" value="Unassembled WGS sequence"/>
</dbReference>
<dbReference type="EMBL" id="JAGFOA010000006">
    <property type="protein sequence ID" value="MBO3664791.1"/>
    <property type="molecule type" value="Genomic_DNA"/>
</dbReference>
<keyword evidence="2" id="KW-1185">Reference proteome</keyword>
<evidence type="ECO:0000313" key="1">
    <source>
        <dbReference type="EMBL" id="MBO3664791.1"/>
    </source>
</evidence>
<sequence length="77" mass="8423">MTTAAPDLNAALRTAEAARMALASELEATRRELWRARTELRLPHLAPVLDMIQGKTEDEFGAYADELDAALKKARGA</sequence>
<proteinExistence type="predicted"/>
<dbReference type="AlphaFoldDB" id="A0A939QSJ8"/>